<keyword evidence="1" id="KW-0472">Membrane</keyword>
<dbReference type="GeneTree" id="ENSGT00950000182940"/>
<dbReference type="Gene3D" id="2.160.20.80">
    <property type="entry name" value="E3 ubiquitin-protein ligase SopA"/>
    <property type="match status" value="1"/>
</dbReference>
<reference evidence="3" key="2">
    <citation type="submission" date="2025-08" db="UniProtKB">
        <authorList>
            <consortium name="Ensembl"/>
        </authorList>
    </citation>
    <scope>IDENTIFICATION</scope>
</reference>
<keyword evidence="1" id="KW-1133">Transmembrane helix</keyword>
<name>A0A4W5LPK6_9TELE</name>
<evidence type="ECO:0000313" key="3">
    <source>
        <dbReference type="Ensembl" id="ENSHHUP00000027837.1"/>
    </source>
</evidence>
<reference evidence="4" key="1">
    <citation type="submission" date="2018-06" db="EMBL/GenBank/DDBJ databases">
        <title>Genome assembly of Danube salmon.</title>
        <authorList>
            <person name="Macqueen D.J."/>
            <person name="Gundappa M.K."/>
        </authorList>
    </citation>
    <scope>NUCLEOTIDE SEQUENCE [LARGE SCALE GENOMIC DNA]</scope>
</reference>
<proteinExistence type="predicted"/>
<evidence type="ECO:0000313" key="4">
    <source>
        <dbReference type="Proteomes" id="UP000314982"/>
    </source>
</evidence>
<dbReference type="Ensembl" id="ENSHHUT00000028952.1">
    <property type="protein sequence ID" value="ENSHHUP00000027837.1"/>
    <property type="gene ID" value="ENSHHUG00000017695.1"/>
</dbReference>
<dbReference type="Proteomes" id="UP000314982">
    <property type="component" value="Unassembled WGS sequence"/>
</dbReference>
<evidence type="ECO:0000259" key="2">
    <source>
        <dbReference type="Pfam" id="PF23894"/>
    </source>
</evidence>
<protein>
    <recommendedName>
        <fullName evidence="2">SV2A/B/C luminal domain-containing protein</fullName>
    </recommendedName>
</protein>
<dbReference type="SUPFAM" id="SSF141571">
    <property type="entry name" value="Pentapeptide repeat-like"/>
    <property type="match status" value="1"/>
</dbReference>
<keyword evidence="4" id="KW-1185">Reference proteome</keyword>
<organism evidence="3 4">
    <name type="scientific">Hucho hucho</name>
    <name type="common">huchen</name>
    <dbReference type="NCBI Taxonomy" id="62062"/>
    <lineage>
        <taxon>Eukaryota</taxon>
        <taxon>Metazoa</taxon>
        <taxon>Chordata</taxon>
        <taxon>Craniata</taxon>
        <taxon>Vertebrata</taxon>
        <taxon>Euteleostomi</taxon>
        <taxon>Actinopterygii</taxon>
        <taxon>Neopterygii</taxon>
        <taxon>Teleostei</taxon>
        <taxon>Protacanthopterygii</taxon>
        <taxon>Salmoniformes</taxon>
        <taxon>Salmonidae</taxon>
        <taxon>Salmoninae</taxon>
        <taxon>Hucho</taxon>
    </lineage>
</organism>
<evidence type="ECO:0000256" key="1">
    <source>
        <dbReference type="SAM" id="Phobius"/>
    </source>
</evidence>
<dbReference type="STRING" id="62062.ENSHHUP00000027837"/>
<dbReference type="Pfam" id="PF23894">
    <property type="entry name" value="LD_SV2"/>
    <property type="match status" value="1"/>
</dbReference>
<feature type="domain" description="SV2A/B/C luminal" evidence="2">
    <location>
        <begin position="18"/>
        <end position="85"/>
    </location>
</feature>
<reference evidence="3" key="3">
    <citation type="submission" date="2025-09" db="UniProtKB">
        <authorList>
            <consortium name="Ensembl"/>
        </authorList>
    </citation>
    <scope>IDENTIFICATION</scope>
</reference>
<dbReference type="AlphaFoldDB" id="A0A4W5LPK6"/>
<keyword evidence="1" id="KW-0812">Transmembrane</keyword>
<sequence length="156" mass="18262">MLSDVFTEAGLFSLKTLCYLLSRFMNIEIKSVKFEDSLFENCYFEDVRSTNTYFENCTIKNTVFYNTDLWEDSKFKDCRMENATFLHPKKGCHLNFQEENDVVIYMVSFLGSLATLPGNILSALFMDKIGRVKIIGEEREDTHVAQWENNQWNKTT</sequence>
<feature type="transmembrane region" description="Helical" evidence="1">
    <location>
        <begin position="102"/>
        <end position="125"/>
    </location>
</feature>
<dbReference type="InterPro" id="IPR055415">
    <property type="entry name" value="LD_SV2"/>
</dbReference>
<accession>A0A4W5LPK6</accession>